<keyword evidence="1" id="KW-0560">Oxidoreductase</keyword>
<dbReference type="SUPFAM" id="SSF51905">
    <property type="entry name" value="FAD/NAD(P)-binding domain"/>
    <property type="match status" value="1"/>
</dbReference>
<dbReference type="InterPro" id="IPR050493">
    <property type="entry name" value="FAD-dep_Monooxygenase_BioMet"/>
</dbReference>
<dbReference type="PROSITE" id="PS51257">
    <property type="entry name" value="PROKAR_LIPOPROTEIN"/>
    <property type="match status" value="1"/>
</dbReference>
<sequence length="413" mass="45541">MKVIIIGAGIGGMTLACKLAAGGIVPEVYDAAPQLQPVGLGINLLPHASKVMAEIGVLGEIARRSVETYESTFFNRFGQHIFSEPAGLRAGYELPQYSVHRGDLHQSLLQRFAELATKRHLHAGHQCVGYDQDDGGVTVHFRDTLGQKLLESVRGDVMVAADGLHSVVRKSLHPNEGDPVYSGVNMWRGATLHKPFLDGANMTRIGWLSTGKLVIYPIRNDADGQGNQLINWVAEIETPTYKKKRDWNKQGCFDDFMWAFEDMKFDWLDVPALLRSTDAVMEFPMVDQDPLPFWSQGRVTLLGDAAHPMYPRGSNGAGQAILDGKVLGDALLSAENPRDALKAYEGERLPITAKVVLTNRSTPPDIILKEVFERTGDKPFDRIEDVISADELASLSSNYKKIAGYDRERVAQS</sequence>
<dbReference type="Pfam" id="PF01494">
    <property type="entry name" value="FAD_binding_3"/>
    <property type="match status" value="1"/>
</dbReference>
<accession>A0ABY8RW37</accession>
<dbReference type="InterPro" id="IPR002938">
    <property type="entry name" value="FAD-bd"/>
</dbReference>
<name>A0ABY8RW37_9HYPH</name>
<dbReference type="EMBL" id="CP080389">
    <property type="protein sequence ID" value="WHO11858.1"/>
    <property type="molecule type" value="Genomic_DNA"/>
</dbReference>
<gene>
    <name evidence="4" type="ORF">KZ699_24685</name>
</gene>
<geneLocation type="plasmid" evidence="4 5">
    <name>pO132a</name>
</geneLocation>
<keyword evidence="5" id="KW-1185">Reference proteome</keyword>
<dbReference type="Gene3D" id="3.50.50.60">
    <property type="entry name" value="FAD/NAD(P)-binding domain"/>
    <property type="match status" value="1"/>
</dbReference>
<dbReference type="PANTHER" id="PTHR13789:SF268">
    <property type="entry name" value="5-METHYLPHENAZINE-1-CARBOXYLATE 1-MONOOXYGENASE"/>
    <property type="match status" value="1"/>
</dbReference>
<evidence type="ECO:0000256" key="1">
    <source>
        <dbReference type="ARBA" id="ARBA00023002"/>
    </source>
</evidence>
<dbReference type="InterPro" id="IPR036188">
    <property type="entry name" value="FAD/NAD-bd_sf"/>
</dbReference>
<evidence type="ECO:0000313" key="5">
    <source>
        <dbReference type="Proteomes" id="UP001225611"/>
    </source>
</evidence>
<keyword evidence="2" id="KW-0503">Monooxygenase</keyword>
<dbReference type="PANTHER" id="PTHR13789">
    <property type="entry name" value="MONOOXYGENASE"/>
    <property type="match status" value="1"/>
</dbReference>
<protein>
    <submittedName>
        <fullName evidence="4">Flavin-dependent oxidoreductase</fullName>
    </submittedName>
</protein>
<evidence type="ECO:0000256" key="2">
    <source>
        <dbReference type="ARBA" id="ARBA00023033"/>
    </source>
</evidence>
<dbReference type="Gene3D" id="3.30.9.30">
    <property type="match status" value="1"/>
</dbReference>
<organism evidence="4 5">
    <name type="scientific">Agrobacterium cucumeris</name>
    <dbReference type="NCBI Taxonomy" id="2862866"/>
    <lineage>
        <taxon>Bacteria</taxon>
        <taxon>Pseudomonadati</taxon>
        <taxon>Pseudomonadota</taxon>
        <taxon>Alphaproteobacteria</taxon>
        <taxon>Hyphomicrobiales</taxon>
        <taxon>Rhizobiaceae</taxon>
        <taxon>Rhizobium/Agrobacterium group</taxon>
        <taxon>Agrobacterium</taxon>
    </lineage>
</organism>
<feature type="domain" description="FAD-binding" evidence="3">
    <location>
        <begin position="2"/>
        <end position="356"/>
    </location>
</feature>
<dbReference type="SUPFAM" id="SSF54373">
    <property type="entry name" value="FAD-linked reductases, C-terminal domain"/>
    <property type="match status" value="1"/>
</dbReference>
<dbReference type="NCBIfam" id="NF005720">
    <property type="entry name" value="PRK07538.1"/>
    <property type="match status" value="1"/>
</dbReference>
<dbReference type="PRINTS" id="PR00420">
    <property type="entry name" value="RNGMNOXGNASE"/>
</dbReference>
<dbReference type="RefSeq" id="WP_269704291.1">
    <property type="nucleotide sequence ID" value="NZ_CP080389.1"/>
</dbReference>
<proteinExistence type="predicted"/>
<reference evidence="4 5" key="1">
    <citation type="journal article" date="2023" name="Syst. Appl. Microbiol.">
        <title>Agrobacterium cucumeris sp. nov. isolated from crazy roots on cucumber (Cucumis sativus).</title>
        <authorList>
            <person name="Warabieda M."/>
            <person name="Kuzmanovic N."/>
            <person name="Trzcinski P."/>
            <person name="Pulawska J."/>
        </authorList>
    </citation>
    <scope>NUCLEOTIDE SEQUENCE [LARGE SCALE GENOMIC DNA]</scope>
    <source>
        <strain evidence="4 5">O132</strain>
    </source>
</reference>
<dbReference type="Proteomes" id="UP001225611">
    <property type="component" value="Plasmid pO132a"/>
</dbReference>
<keyword evidence="4" id="KW-0614">Plasmid</keyword>
<evidence type="ECO:0000313" key="4">
    <source>
        <dbReference type="EMBL" id="WHO11858.1"/>
    </source>
</evidence>
<evidence type="ECO:0000259" key="3">
    <source>
        <dbReference type="Pfam" id="PF01494"/>
    </source>
</evidence>